<name>K8EEZ4_9CHLO</name>
<accession>K8EEZ4</accession>
<dbReference type="RefSeq" id="XP_007513043.1">
    <property type="nucleotide sequence ID" value="XM_007512981.1"/>
</dbReference>
<dbReference type="PROSITE" id="PS50172">
    <property type="entry name" value="BRCT"/>
    <property type="match status" value="1"/>
</dbReference>
<proteinExistence type="predicted"/>
<feature type="region of interest" description="Disordered" evidence="1">
    <location>
        <begin position="256"/>
        <end position="319"/>
    </location>
</feature>
<dbReference type="PANTHER" id="PTHR48209:SF2">
    <property type="entry name" value="FI24008P1"/>
    <property type="match status" value="1"/>
</dbReference>
<feature type="domain" description="BRCT" evidence="2">
    <location>
        <begin position="32"/>
        <end position="87"/>
    </location>
</feature>
<dbReference type="Gene3D" id="3.40.50.10190">
    <property type="entry name" value="BRCT domain"/>
    <property type="match status" value="1"/>
</dbReference>
<evidence type="ECO:0000256" key="1">
    <source>
        <dbReference type="SAM" id="MobiDB-lite"/>
    </source>
</evidence>
<evidence type="ECO:0000259" key="2">
    <source>
        <dbReference type="PROSITE" id="PS50172"/>
    </source>
</evidence>
<feature type="region of interest" description="Disordered" evidence="1">
    <location>
        <begin position="334"/>
        <end position="379"/>
    </location>
</feature>
<dbReference type="eggNOG" id="ENOG502QPW5">
    <property type="taxonomic scope" value="Eukaryota"/>
</dbReference>
<dbReference type="PANTHER" id="PTHR48209">
    <property type="entry name" value="AGL056WP"/>
    <property type="match status" value="1"/>
</dbReference>
<dbReference type="KEGG" id="bpg:Bathy05g02010"/>
<protein>
    <recommendedName>
        <fullName evidence="2">BRCT domain-containing protein</fullName>
    </recommendedName>
</protein>
<organism evidence="3 4">
    <name type="scientific">Bathycoccus prasinos</name>
    <dbReference type="NCBI Taxonomy" id="41875"/>
    <lineage>
        <taxon>Eukaryota</taxon>
        <taxon>Viridiplantae</taxon>
        <taxon>Chlorophyta</taxon>
        <taxon>Mamiellophyceae</taxon>
        <taxon>Mamiellales</taxon>
        <taxon>Bathycoccaceae</taxon>
        <taxon>Bathycoccus</taxon>
    </lineage>
</organism>
<dbReference type="SMART" id="SM00292">
    <property type="entry name" value="BRCT"/>
    <property type="match status" value="2"/>
</dbReference>
<dbReference type="SUPFAM" id="SSF52113">
    <property type="entry name" value="BRCT domain"/>
    <property type="match status" value="1"/>
</dbReference>
<evidence type="ECO:0000313" key="3">
    <source>
        <dbReference type="EMBL" id="CCO16601.1"/>
    </source>
</evidence>
<dbReference type="InterPro" id="IPR036420">
    <property type="entry name" value="BRCT_dom_sf"/>
</dbReference>
<dbReference type="AlphaFoldDB" id="K8EEZ4"/>
<dbReference type="InterPro" id="IPR001357">
    <property type="entry name" value="BRCT_dom"/>
</dbReference>
<feature type="compositionally biased region" description="Low complexity" evidence="1">
    <location>
        <begin position="345"/>
        <end position="359"/>
    </location>
</feature>
<sequence length="737" mass="81233">MPRLKTTCTHPTNLGIQNALNYTTTKETTTNLSEKKLKGYRFYVGEKATFRDGKNAIDREEIIDAIKEEGGKIVKSVNGEDAHNIIVVVDTKSSENVGSTFVSVKDLLDFLLSDDKEATFTAKVIRDDADANKENEKALANKSFCFTGAFQAIGTNRKNAKAALHRYVKKNGATVSVHVTRQTGFLVVDLLGGASYVREARRVGACIVTIENVEKYVKTKDEKFLESNEKLADEILAKDEKKKVASLKRKVNASNLDDDLAADDDEDDDDEDDDDDNDDDYNDEEDDDEEEDDDYNDDDSNAFENTDAMDEDNDDEFDDNDDLAAAVAEERRGMEKLGMKFQTTNLSSKKLSSNGRSSKTPAKKAEETPRRSSRPTKPTTTILAKLPKAGEEQPCAGGDNCPNNGIIKKGETRYLANNTKGVFCGPIENRIVDSNNLGRYLCGRCARPETPCTRCGKLLPAGNSFRAKDKVNDGWKCQEGYCQNAAGKEAAKKKWPETTCTQCGKHLPAGDRYRAADRVNGDGCWKCLEGFCQNDAGKEAAEKKWPEAPCTRCGKILPAGDHHRAADRVNGDGCWKCVEGYCQKNAAGKEAAEKKWPEAPCTRCGKILPAGNRHRAADRVNGDGCWKCVEGYCQKNAAGKEVAEKKWPKTTCTLCGKLLPAGDRNRAKDKVNDGWRCQEGYCQNAAGKEAAKKKWPEAPCTRCGKILPAGDHHRAADREKEGRRWRCPKGRGCGGKK</sequence>
<gene>
    <name evidence="3" type="ORF">Bathy05g02010</name>
</gene>
<keyword evidence="4" id="KW-1185">Reference proteome</keyword>
<dbReference type="GeneID" id="19015704"/>
<dbReference type="EMBL" id="FO082274">
    <property type="protein sequence ID" value="CCO16601.1"/>
    <property type="molecule type" value="Genomic_DNA"/>
</dbReference>
<dbReference type="STRING" id="41875.K8EEZ4"/>
<reference evidence="3 4" key="1">
    <citation type="submission" date="2011-10" db="EMBL/GenBank/DDBJ databases">
        <authorList>
            <person name="Genoscope - CEA"/>
        </authorList>
    </citation>
    <scope>NUCLEOTIDE SEQUENCE [LARGE SCALE GENOMIC DNA]</scope>
    <source>
        <strain evidence="3 4">RCC 1105</strain>
    </source>
</reference>
<dbReference type="Proteomes" id="UP000198341">
    <property type="component" value="Chromosome 5"/>
</dbReference>
<evidence type="ECO:0000313" key="4">
    <source>
        <dbReference type="Proteomes" id="UP000198341"/>
    </source>
</evidence>